<dbReference type="SUPFAM" id="SSF53756">
    <property type="entry name" value="UDP-Glycosyltransferase/glycogen phosphorylase"/>
    <property type="match status" value="1"/>
</dbReference>
<dbReference type="InterPro" id="IPR001296">
    <property type="entry name" value="Glyco_trans_1"/>
</dbReference>
<organism evidence="3">
    <name type="scientific">marine metagenome</name>
    <dbReference type="NCBI Taxonomy" id="408172"/>
    <lineage>
        <taxon>unclassified sequences</taxon>
        <taxon>metagenomes</taxon>
        <taxon>ecological metagenomes</taxon>
    </lineage>
</organism>
<dbReference type="GO" id="GO:0016757">
    <property type="term" value="F:glycosyltransferase activity"/>
    <property type="evidence" value="ECO:0007669"/>
    <property type="project" value="InterPro"/>
</dbReference>
<evidence type="ECO:0008006" key="4">
    <source>
        <dbReference type="Google" id="ProtNLM"/>
    </source>
</evidence>
<dbReference type="CDD" id="cd03801">
    <property type="entry name" value="GT4_PimA-like"/>
    <property type="match status" value="1"/>
</dbReference>
<proteinExistence type="predicted"/>
<dbReference type="EMBL" id="UINC01008969">
    <property type="protein sequence ID" value="SVA40306.1"/>
    <property type="molecule type" value="Genomic_DNA"/>
</dbReference>
<sequence length="317" mass="35522">MMKFLFISPRFSGGIGGHASMLADKLTEYGYEVKKMDVPHIQIKNLKNPSFALFSAIKGIVSREKFDIVHAFNIPSGYAMKYVKGAKKVLSVHGVFSDQISSLHSNSVSSLAKIAESQVLKWPDKLTTDSKATQKMYKEKFELDFDYLPSPIDVTKFGDLPYVEKVPNQVAYLGRESFEKGIDVLKKAESQIKGKVVYCSDRPWKDAMAIMKSSYVVVVPSRIESLPTTIKEAFFLKIPVVGTNVGGIPELIKNNETGLLVPPNNPQKLAESVNKLLENKQNADQLANSGYEFVKNNMTWDVILPKYIELYENLLKN</sequence>
<reference evidence="3" key="1">
    <citation type="submission" date="2018-05" db="EMBL/GenBank/DDBJ databases">
        <authorList>
            <person name="Lanie J.A."/>
            <person name="Ng W.-L."/>
            <person name="Kazmierczak K.M."/>
            <person name="Andrzejewski T.M."/>
            <person name="Davidsen T.M."/>
            <person name="Wayne K.J."/>
            <person name="Tettelin H."/>
            <person name="Glass J.I."/>
            <person name="Rusch D."/>
            <person name="Podicherti R."/>
            <person name="Tsui H.-C.T."/>
            <person name="Winkler M.E."/>
        </authorList>
    </citation>
    <scope>NUCLEOTIDE SEQUENCE</scope>
</reference>
<dbReference type="Gene3D" id="3.40.50.2000">
    <property type="entry name" value="Glycogen Phosphorylase B"/>
    <property type="match status" value="3"/>
</dbReference>
<accession>A0A381VJ04</accession>
<dbReference type="Pfam" id="PF13439">
    <property type="entry name" value="Glyco_transf_4"/>
    <property type="match status" value="1"/>
</dbReference>
<dbReference type="Pfam" id="PF00534">
    <property type="entry name" value="Glycos_transf_1"/>
    <property type="match status" value="1"/>
</dbReference>
<evidence type="ECO:0000313" key="3">
    <source>
        <dbReference type="EMBL" id="SVA40306.1"/>
    </source>
</evidence>
<name>A0A381VJ04_9ZZZZ</name>
<dbReference type="PANTHER" id="PTHR12526">
    <property type="entry name" value="GLYCOSYLTRANSFERASE"/>
    <property type="match status" value="1"/>
</dbReference>
<dbReference type="AlphaFoldDB" id="A0A381VJ04"/>
<gene>
    <name evidence="3" type="ORF">METZ01_LOCUS93160</name>
</gene>
<feature type="domain" description="Glycosyltransferase subfamily 4-like N-terminal" evidence="2">
    <location>
        <begin position="44"/>
        <end position="154"/>
    </location>
</feature>
<evidence type="ECO:0000259" key="1">
    <source>
        <dbReference type="Pfam" id="PF00534"/>
    </source>
</evidence>
<dbReference type="InterPro" id="IPR028098">
    <property type="entry name" value="Glyco_trans_4-like_N"/>
</dbReference>
<protein>
    <recommendedName>
        <fullName evidence="4">Glycosyltransferase subfamily 4-like N-terminal domain-containing protein</fullName>
    </recommendedName>
</protein>
<feature type="domain" description="Glycosyl transferase family 1" evidence="1">
    <location>
        <begin position="192"/>
        <end position="292"/>
    </location>
</feature>
<evidence type="ECO:0000259" key="2">
    <source>
        <dbReference type="Pfam" id="PF13439"/>
    </source>
</evidence>